<sequence>MTNALRLSDLPHECRDTTPEWTSVYDAFVAKLRDGAVAATAPKNGETFPDFCLPDAFGHYRSLAELVADGPIVLSFNRGGWCSACRGELSAWGERREVLAAAGGRLVTITGEVGGRAAQLLDLVGPEATILCDIDHGLALAVGLAFRCDAHLQARYLACGLDLADIYGGNGWILPVPATFVIDRDQSVRFAFADPDFRIRADPDEVFAIVSAIG</sequence>
<name>A0A2V3URL4_9SPHN</name>
<evidence type="ECO:0000313" key="3">
    <source>
        <dbReference type="Proteomes" id="UP000248014"/>
    </source>
</evidence>
<keyword evidence="3" id="KW-1185">Reference proteome</keyword>
<dbReference type="Pfam" id="PF00578">
    <property type="entry name" value="AhpC-TSA"/>
    <property type="match status" value="1"/>
</dbReference>
<evidence type="ECO:0000313" key="2">
    <source>
        <dbReference type="EMBL" id="PXW69816.1"/>
    </source>
</evidence>
<dbReference type="InterPro" id="IPR036249">
    <property type="entry name" value="Thioredoxin-like_sf"/>
</dbReference>
<dbReference type="InterPro" id="IPR013766">
    <property type="entry name" value="Thioredoxin_domain"/>
</dbReference>
<protein>
    <submittedName>
        <fullName evidence="2">Peroxiredoxin</fullName>
    </submittedName>
</protein>
<dbReference type="GO" id="GO:0016209">
    <property type="term" value="F:antioxidant activity"/>
    <property type="evidence" value="ECO:0007669"/>
    <property type="project" value="InterPro"/>
</dbReference>
<dbReference type="GO" id="GO:0016491">
    <property type="term" value="F:oxidoreductase activity"/>
    <property type="evidence" value="ECO:0007669"/>
    <property type="project" value="InterPro"/>
</dbReference>
<evidence type="ECO:0000259" key="1">
    <source>
        <dbReference type="PROSITE" id="PS51352"/>
    </source>
</evidence>
<dbReference type="PROSITE" id="PS51352">
    <property type="entry name" value="THIOREDOXIN_2"/>
    <property type="match status" value="1"/>
</dbReference>
<gene>
    <name evidence="2" type="ORF">C7451_11589</name>
</gene>
<organism evidence="2 3">
    <name type="scientific">Blastomonas natatoria</name>
    <dbReference type="NCBI Taxonomy" id="34015"/>
    <lineage>
        <taxon>Bacteria</taxon>
        <taxon>Pseudomonadati</taxon>
        <taxon>Pseudomonadota</taxon>
        <taxon>Alphaproteobacteria</taxon>
        <taxon>Sphingomonadales</taxon>
        <taxon>Sphingomonadaceae</taxon>
        <taxon>Blastomonas</taxon>
    </lineage>
</organism>
<accession>A0A2V3URL4</accession>
<dbReference type="CDD" id="cd02970">
    <property type="entry name" value="PRX_like2"/>
    <property type="match status" value="1"/>
</dbReference>
<dbReference type="AlphaFoldDB" id="A0A2V3URL4"/>
<dbReference type="Gene3D" id="3.40.30.10">
    <property type="entry name" value="Glutaredoxin"/>
    <property type="match status" value="1"/>
</dbReference>
<dbReference type="InterPro" id="IPR000866">
    <property type="entry name" value="AhpC/TSA"/>
</dbReference>
<comment type="caution">
    <text evidence="2">The sequence shown here is derived from an EMBL/GenBank/DDBJ whole genome shotgun (WGS) entry which is preliminary data.</text>
</comment>
<dbReference type="SUPFAM" id="SSF52833">
    <property type="entry name" value="Thioredoxin-like"/>
    <property type="match status" value="1"/>
</dbReference>
<reference evidence="2 3" key="1">
    <citation type="submission" date="2018-05" db="EMBL/GenBank/DDBJ databases">
        <title>Genomic Encyclopedia of Type Strains, Phase IV (KMG-IV): sequencing the most valuable type-strain genomes for metagenomic binning, comparative biology and taxonomic classification.</title>
        <authorList>
            <person name="Goeker M."/>
        </authorList>
    </citation>
    <scope>NUCLEOTIDE SEQUENCE [LARGE SCALE GENOMIC DNA]</scope>
    <source>
        <strain evidence="2 3">DSM 3183</strain>
    </source>
</reference>
<dbReference type="EMBL" id="QJJM01000015">
    <property type="protein sequence ID" value="PXW69816.1"/>
    <property type="molecule type" value="Genomic_DNA"/>
</dbReference>
<dbReference type="Proteomes" id="UP000248014">
    <property type="component" value="Unassembled WGS sequence"/>
</dbReference>
<feature type="domain" description="Thioredoxin" evidence="1">
    <location>
        <begin position="42"/>
        <end position="214"/>
    </location>
</feature>
<proteinExistence type="predicted"/>